<dbReference type="AlphaFoldDB" id="A0AAD7C3C1"/>
<name>A0AAD7C3C1_9AGAR</name>
<keyword evidence="2" id="KW-1185">Reference proteome</keyword>
<dbReference type="Proteomes" id="UP001221142">
    <property type="component" value="Unassembled WGS sequence"/>
</dbReference>
<feature type="non-terminal residue" evidence="1">
    <location>
        <position position="85"/>
    </location>
</feature>
<comment type="caution">
    <text evidence="1">The sequence shown here is derived from an EMBL/GenBank/DDBJ whole genome shotgun (WGS) entry which is preliminary data.</text>
</comment>
<gene>
    <name evidence="1" type="ORF">FB45DRAFT_902232</name>
</gene>
<reference evidence="1" key="1">
    <citation type="submission" date="2023-03" db="EMBL/GenBank/DDBJ databases">
        <title>Massive genome expansion in bonnet fungi (Mycena s.s.) driven by repeated elements and novel gene families across ecological guilds.</title>
        <authorList>
            <consortium name="Lawrence Berkeley National Laboratory"/>
            <person name="Harder C.B."/>
            <person name="Miyauchi S."/>
            <person name="Viragh M."/>
            <person name="Kuo A."/>
            <person name="Thoen E."/>
            <person name="Andreopoulos B."/>
            <person name="Lu D."/>
            <person name="Skrede I."/>
            <person name="Drula E."/>
            <person name="Henrissat B."/>
            <person name="Morin E."/>
            <person name="Kohler A."/>
            <person name="Barry K."/>
            <person name="LaButti K."/>
            <person name="Morin E."/>
            <person name="Salamov A."/>
            <person name="Lipzen A."/>
            <person name="Mereny Z."/>
            <person name="Hegedus B."/>
            <person name="Baldrian P."/>
            <person name="Stursova M."/>
            <person name="Weitz H."/>
            <person name="Taylor A."/>
            <person name="Grigoriev I.V."/>
            <person name="Nagy L.G."/>
            <person name="Martin F."/>
            <person name="Kauserud H."/>
        </authorList>
    </citation>
    <scope>NUCLEOTIDE SEQUENCE</scope>
    <source>
        <strain evidence="1">9284</strain>
    </source>
</reference>
<sequence length="85" mass="9469">IVPVADRAQGARTWSLWGILLSDRLLGSGGALLSWKSPSCTARRRGEPYYLRACVDMHPGSNPGARRAFHYQIVKPWGDLQMVVF</sequence>
<dbReference type="EMBL" id="JARKIF010000005">
    <property type="protein sequence ID" value="KAJ7638195.1"/>
    <property type="molecule type" value="Genomic_DNA"/>
</dbReference>
<evidence type="ECO:0000313" key="1">
    <source>
        <dbReference type="EMBL" id="KAJ7638195.1"/>
    </source>
</evidence>
<proteinExistence type="predicted"/>
<organism evidence="1 2">
    <name type="scientific">Roridomyces roridus</name>
    <dbReference type="NCBI Taxonomy" id="1738132"/>
    <lineage>
        <taxon>Eukaryota</taxon>
        <taxon>Fungi</taxon>
        <taxon>Dikarya</taxon>
        <taxon>Basidiomycota</taxon>
        <taxon>Agaricomycotina</taxon>
        <taxon>Agaricomycetes</taxon>
        <taxon>Agaricomycetidae</taxon>
        <taxon>Agaricales</taxon>
        <taxon>Marasmiineae</taxon>
        <taxon>Mycenaceae</taxon>
        <taxon>Roridomyces</taxon>
    </lineage>
</organism>
<accession>A0AAD7C3C1</accession>
<protein>
    <submittedName>
        <fullName evidence="1">Uncharacterized protein</fullName>
    </submittedName>
</protein>
<evidence type="ECO:0000313" key="2">
    <source>
        <dbReference type="Proteomes" id="UP001221142"/>
    </source>
</evidence>